<evidence type="ECO:0000313" key="1">
    <source>
        <dbReference type="EMBL" id="MST65995.1"/>
    </source>
</evidence>
<sequence>MNYQEFRCEFLERMKEVMEEGVSITTEKINKNNGVVMEGLVLKSENARVASIFYMEDYFSYWEKGVPLEQLVRKVMWQFEHCKPQMDVETDFFQNYQEIKENICFKLINYERNRELLKKVPHKRILDLAMVFYYRIQKDETMQATILIEYAHLNAWKITQEELIENAKRYTYLKLPAEFINMKGLLGLVQGKEKQMYVLTNKERSLGAGTFLYPGVLKQAEELLGERFYVLPSSIHECILIPEEEGMYQEALTEIVTEINESQVDPKEVLSDQAYFYSAEDKRVHL</sequence>
<evidence type="ECO:0000313" key="2">
    <source>
        <dbReference type="Proteomes" id="UP000440513"/>
    </source>
</evidence>
<protein>
    <submittedName>
        <fullName evidence="1">Uncharacterized protein</fullName>
    </submittedName>
</protein>
<dbReference type="Proteomes" id="UP000440513">
    <property type="component" value="Unassembled WGS sequence"/>
</dbReference>
<gene>
    <name evidence="1" type="ORF">FYJ57_04420</name>
</gene>
<accession>A0A7X2TLI5</accession>
<organism evidence="1 2">
    <name type="scientific">Oliverpabstia intestinalis</name>
    <dbReference type="NCBI Taxonomy" id="2606633"/>
    <lineage>
        <taxon>Bacteria</taxon>
        <taxon>Bacillati</taxon>
        <taxon>Bacillota</taxon>
        <taxon>Clostridia</taxon>
        <taxon>Lachnospirales</taxon>
        <taxon>Lachnospiraceae</taxon>
        <taxon>Oliverpabstia</taxon>
    </lineage>
</organism>
<proteinExistence type="predicted"/>
<dbReference type="RefSeq" id="WP_154431675.1">
    <property type="nucleotide sequence ID" value="NZ_JBQHRC010000006.1"/>
</dbReference>
<keyword evidence="2" id="KW-1185">Reference proteome</keyword>
<dbReference type="AlphaFoldDB" id="A0A7X2TLI5"/>
<dbReference type="InterPro" id="IPR043743">
    <property type="entry name" value="DUF5688"/>
</dbReference>
<name>A0A7X2TLI5_9FIRM</name>
<dbReference type="Pfam" id="PF18941">
    <property type="entry name" value="DUF5688"/>
    <property type="match status" value="1"/>
</dbReference>
<reference evidence="1 2" key="1">
    <citation type="submission" date="2019-08" db="EMBL/GenBank/DDBJ databases">
        <title>In-depth cultivation of the pig gut microbiome towards novel bacterial diversity and tailored functional studies.</title>
        <authorList>
            <person name="Wylensek D."/>
            <person name="Hitch T.C.A."/>
            <person name="Clavel T."/>
        </authorList>
    </citation>
    <scope>NUCLEOTIDE SEQUENCE [LARGE SCALE GENOMIC DNA]</scope>
    <source>
        <strain evidence="1 2">BSM-380-WT-5A</strain>
    </source>
</reference>
<comment type="caution">
    <text evidence="1">The sequence shown here is derived from an EMBL/GenBank/DDBJ whole genome shotgun (WGS) entry which is preliminary data.</text>
</comment>
<dbReference type="EMBL" id="VUMS01000006">
    <property type="protein sequence ID" value="MST65995.1"/>
    <property type="molecule type" value="Genomic_DNA"/>
</dbReference>